<reference evidence="10 11" key="1">
    <citation type="submission" date="2019-03" db="EMBL/GenBank/DDBJ databases">
        <title>Comparative insights into the high quality Complete genome sequence of highly metal resistant Cupriavidus metallidurans strain BS1 isolated from a gold-copper mine.</title>
        <authorList>
            <person name="Mazhar H.S."/>
            <person name="Rensing C."/>
        </authorList>
    </citation>
    <scope>NUCLEOTIDE SEQUENCE [LARGE SCALE GENOMIC DNA]</scope>
    <source>
        <strain evidence="10 11">BS1</strain>
    </source>
</reference>
<dbReference type="PANTHER" id="PTHR30026">
    <property type="entry name" value="OUTER MEMBRANE PROTEIN TOLC"/>
    <property type="match status" value="1"/>
</dbReference>
<dbReference type="Pfam" id="PF02321">
    <property type="entry name" value="OEP"/>
    <property type="match status" value="2"/>
</dbReference>
<feature type="chain" id="PRO_5019745231" evidence="9">
    <location>
        <begin position="24"/>
        <end position="506"/>
    </location>
</feature>
<feature type="compositionally biased region" description="Basic and acidic residues" evidence="8">
    <location>
        <begin position="32"/>
        <end position="47"/>
    </location>
</feature>
<keyword evidence="5" id="KW-0812">Transmembrane</keyword>
<dbReference type="Proteomes" id="UP000253772">
    <property type="component" value="Chromosome c2"/>
</dbReference>
<evidence type="ECO:0000256" key="7">
    <source>
        <dbReference type="ARBA" id="ARBA00023237"/>
    </source>
</evidence>
<comment type="similarity">
    <text evidence="2">Belongs to the outer membrane factor (OMF) (TC 1.B.17) family.</text>
</comment>
<dbReference type="Gene3D" id="1.20.1600.10">
    <property type="entry name" value="Outer membrane efflux proteins (OEP)"/>
    <property type="match status" value="1"/>
</dbReference>
<dbReference type="AlphaFoldDB" id="A0A482IZK6"/>
<dbReference type="InterPro" id="IPR003423">
    <property type="entry name" value="OMP_efflux"/>
</dbReference>
<dbReference type="GO" id="GO:0015562">
    <property type="term" value="F:efflux transmembrane transporter activity"/>
    <property type="evidence" value="ECO:0007669"/>
    <property type="project" value="InterPro"/>
</dbReference>
<dbReference type="PANTHER" id="PTHR30026:SF20">
    <property type="entry name" value="OUTER MEMBRANE PROTEIN TOLC"/>
    <property type="match status" value="1"/>
</dbReference>
<evidence type="ECO:0000256" key="3">
    <source>
        <dbReference type="ARBA" id="ARBA00022448"/>
    </source>
</evidence>
<evidence type="ECO:0000256" key="4">
    <source>
        <dbReference type="ARBA" id="ARBA00022452"/>
    </source>
</evidence>
<keyword evidence="7" id="KW-0998">Cell outer membrane</keyword>
<keyword evidence="9" id="KW-0732">Signal</keyword>
<dbReference type="GO" id="GO:0009279">
    <property type="term" value="C:cell outer membrane"/>
    <property type="evidence" value="ECO:0007669"/>
    <property type="project" value="UniProtKB-SubCell"/>
</dbReference>
<dbReference type="OrthoDB" id="9764652at2"/>
<dbReference type="GO" id="GO:1990281">
    <property type="term" value="C:efflux pump complex"/>
    <property type="evidence" value="ECO:0007669"/>
    <property type="project" value="TreeGrafter"/>
</dbReference>
<dbReference type="PROSITE" id="PS51257">
    <property type="entry name" value="PROKAR_LIPOPROTEIN"/>
    <property type="match status" value="1"/>
</dbReference>
<evidence type="ECO:0000256" key="9">
    <source>
        <dbReference type="SAM" id="SignalP"/>
    </source>
</evidence>
<sequence length="506" mass="57162">MRKSSPPLAIALAATLLTTACSTAPSVPQPYSKEEVRQRVEEDRRGMYSDQEPVTRPITFYEAAARALKYNLDYRLKLMESTLSRQLVDVTKHDMLPKLVASAGYTHRSNDSGGVSVGIQDGQISLRPSTSEQRYHRLADLDLTWSTLDFLVAYERTQQKADQVLMAEERRRKVVQNVLQDVRNAYWRALGAQRLIGQVDALLNKVRQGLKAAQEADEKGLLPRQQALAYQRALLDAVSLLSARRQDLELARAELAALMSLPPDQPFTLADEAEQRMPNDRFDVAGLEQMALESRPEIMEEWYRKRVTDNDIKIAKAELWPSLSVDLGGHYDSNAYLYNNAWSAIGLRLSYNFFNLLKIPVLNEAQDSQNKVGDLRRMSLSMAVLTQVRVALQRYHLALEQLDFAEESLQVDSRLRRFAEASAQVSADSKLEFIRADARMLLAQYQRYAAYSEAQAAWGRLYNSVGLDVMPDAIASHDVPTLASEIEQTMQGWQQKLYPSAVDSKS</sequence>
<dbReference type="InterPro" id="IPR051906">
    <property type="entry name" value="TolC-like"/>
</dbReference>
<evidence type="ECO:0000256" key="2">
    <source>
        <dbReference type="ARBA" id="ARBA00007613"/>
    </source>
</evidence>
<evidence type="ECO:0000313" key="11">
    <source>
        <dbReference type="Proteomes" id="UP000253772"/>
    </source>
</evidence>
<keyword evidence="3" id="KW-0813">Transport</keyword>
<feature type="signal peptide" evidence="9">
    <location>
        <begin position="1"/>
        <end position="23"/>
    </location>
</feature>
<evidence type="ECO:0000256" key="1">
    <source>
        <dbReference type="ARBA" id="ARBA00004442"/>
    </source>
</evidence>
<keyword evidence="4" id="KW-1134">Transmembrane beta strand</keyword>
<evidence type="ECO:0000256" key="5">
    <source>
        <dbReference type="ARBA" id="ARBA00022692"/>
    </source>
</evidence>
<dbReference type="GO" id="GO:0015288">
    <property type="term" value="F:porin activity"/>
    <property type="evidence" value="ECO:0007669"/>
    <property type="project" value="TreeGrafter"/>
</dbReference>
<protein>
    <submittedName>
        <fullName evidence="10">TolC family protein</fullName>
    </submittedName>
</protein>
<evidence type="ECO:0000256" key="6">
    <source>
        <dbReference type="ARBA" id="ARBA00023136"/>
    </source>
</evidence>
<evidence type="ECO:0000313" key="10">
    <source>
        <dbReference type="EMBL" id="QBP13352.1"/>
    </source>
</evidence>
<dbReference type="RefSeq" id="WP_024569985.1">
    <property type="nucleotide sequence ID" value="NZ_CP037901.1"/>
</dbReference>
<evidence type="ECO:0000256" key="8">
    <source>
        <dbReference type="SAM" id="MobiDB-lite"/>
    </source>
</evidence>
<dbReference type="EMBL" id="CP037901">
    <property type="protein sequence ID" value="QBP13352.1"/>
    <property type="molecule type" value="Genomic_DNA"/>
</dbReference>
<gene>
    <name evidence="10" type="ORF">DDF84_027370</name>
</gene>
<accession>A0A482IZK6</accession>
<dbReference type="SUPFAM" id="SSF56954">
    <property type="entry name" value="Outer membrane efflux proteins (OEP)"/>
    <property type="match status" value="1"/>
</dbReference>
<feature type="region of interest" description="Disordered" evidence="8">
    <location>
        <begin position="24"/>
        <end position="51"/>
    </location>
</feature>
<proteinExistence type="inferred from homology"/>
<organism evidence="10 11">
    <name type="scientific">Cupriavidus metallidurans</name>
    <dbReference type="NCBI Taxonomy" id="119219"/>
    <lineage>
        <taxon>Bacteria</taxon>
        <taxon>Pseudomonadati</taxon>
        <taxon>Pseudomonadota</taxon>
        <taxon>Betaproteobacteria</taxon>
        <taxon>Burkholderiales</taxon>
        <taxon>Burkholderiaceae</taxon>
        <taxon>Cupriavidus</taxon>
    </lineage>
</organism>
<name>A0A482IZK6_9BURK</name>
<keyword evidence="6" id="KW-0472">Membrane</keyword>
<comment type="subcellular location">
    <subcellularLocation>
        <location evidence="1">Cell outer membrane</location>
    </subcellularLocation>
</comment>